<keyword evidence="3" id="KW-1185">Reference proteome</keyword>
<dbReference type="EMBL" id="CAJFCJ010000019">
    <property type="protein sequence ID" value="CAD5123094.1"/>
    <property type="molecule type" value="Genomic_DNA"/>
</dbReference>
<evidence type="ECO:0000313" key="2">
    <source>
        <dbReference type="EMBL" id="CAD5123094.1"/>
    </source>
</evidence>
<proteinExistence type="predicted"/>
<protein>
    <submittedName>
        <fullName evidence="2">Uncharacterized protein</fullName>
    </submittedName>
</protein>
<dbReference type="AlphaFoldDB" id="A0A7I8W5Z1"/>
<reference evidence="2 3" key="1">
    <citation type="submission" date="2020-08" db="EMBL/GenBank/DDBJ databases">
        <authorList>
            <person name="Hejnol A."/>
        </authorList>
    </citation>
    <scope>NUCLEOTIDE SEQUENCE [LARGE SCALE GENOMIC DNA]</scope>
</reference>
<name>A0A7I8W5Z1_9ANNE</name>
<accession>A0A7I8W5Z1</accession>
<sequence length="165" mass="19161">MLRLSRTPRLSSKARAEAVLREYPKQQYYKSSFSRYFMASNYRDRIKVNAQFNVVKKMNVAGSLTDSKDMEQLYQPMCWQKRMKATLEKTKSSSKPSNFLNADQVLKAIDKTKQTPRNEKINILIKRQEEIAEERKKRVEMIRSRNTGSSTTPLPPPPTAAVLRT</sequence>
<feature type="region of interest" description="Disordered" evidence="1">
    <location>
        <begin position="142"/>
        <end position="165"/>
    </location>
</feature>
<comment type="caution">
    <text evidence="2">The sequence shown here is derived from an EMBL/GenBank/DDBJ whole genome shotgun (WGS) entry which is preliminary data.</text>
</comment>
<organism evidence="2 3">
    <name type="scientific">Dimorphilus gyrociliatus</name>
    <dbReference type="NCBI Taxonomy" id="2664684"/>
    <lineage>
        <taxon>Eukaryota</taxon>
        <taxon>Metazoa</taxon>
        <taxon>Spiralia</taxon>
        <taxon>Lophotrochozoa</taxon>
        <taxon>Annelida</taxon>
        <taxon>Polychaeta</taxon>
        <taxon>Polychaeta incertae sedis</taxon>
        <taxon>Dinophilidae</taxon>
        <taxon>Dimorphilus</taxon>
    </lineage>
</organism>
<dbReference type="Proteomes" id="UP000549394">
    <property type="component" value="Unassembled WGS sequence"/>
</dbReference>
<evidence type="ECO:0000256" key="1">
    <source>
        <dbReference type="SAM" id="MobiDB-lite"/>
    </source>
</evidence>
<gene>
    <name evidence="2" type="ORF">DGYR_LOCUS10814</name>
</gene>
<evidence type="ECO:0000313" key="3">
    <source>
        <dbReference type="Proteomes" id="UP000549394"/>
    </source>
</evidence>